<dbReference type="RefSeq" id="WP_274353414.1">
    <property type="nucleotide sequence ID" value="NZ_JAQZSM010000018.1"/>
</dbReference>
<dbReference type="PROSITE" id="PS50949">
    <property type="entry name" value="HTH_GNTR"/>
    <property type="match status" value="1"/>
</dbReference>
<keyword evidence="6" id="KW-1185">Reference proteome</keyword>
<dbReference type="PANTHER" id="PTHR44846">
    <property type="entry name" value="MANNOSYL-D-GLYCERATE TRANSPORT/METABOLISM SYSTEM REPRESSOR MNGR-RELATED"/>
    <property type="match status" value="1"/>
</dbReference>
<keyword evidence="1" id="KW-0805">Transcription regulation</keyword>
<dbReference type="SMART" id="SM00866">
    <property type="entry name" value="UTRA"/>
    <property type="match status" value="1"/>
</dbReference>
<evidence type="ECO:0000256" key="3">
    <source>
        <dbReference type="ARBA" id="ARBA00023163"/>
    </source>
</evidence>
<dbReference type="CDD" id="cd07377">
    <property type="entry name" value="WHTH_GntR"/>
    <property type="match status" value="1"/>
</dbReference>
<sequence>MSDTGALPLHMQITELLIRDIAAGRLVDGERLPPEREMALAHGIAIGTLRKALAALQDKGLLERVQGSGNYIRARTDPASVYAFLRLELAEGGGLPTARVLSVDRMPKDPALPDFGQSADGHRIRRLRFLSGTIAAVEEIWLDGGYAPVLSVHELSESLYYYYRTCLNLRIARAEDRVGLGPLPDWAPPEFPHKPGTLLPMITRVSHSHDGQSAEASWTWYDPQRVRYTVRLK</sequence>
<accession>A0ABT5TCP5</accession>
<dbReference type="Gene3D" id="1.10.10.10">
    <property type="entry name" value="Winged helix-like DNA-binding domain superfamily/Winged helix DNA-binding domain"/>
    <property type="match status" value="1"/>
</dbReference>
<dbReference type="Pfam" id="PF00392">
    <property type="entry name" value="GntR"/>
    <property type="match status" value="1"/>
</dbReference>
<dbReference type="InterPro" id="IPR011663">
    <property type="entry name" value="UTRA"/>
</dbReference>
<dbReference type="Gene3D" id="3.40.1410.10">
    <property type="entry name" value="Chorismate lyase-like"/>
    <property type="match status" value="1"/>
</dbReference>
<keyword evidence="2" id="KW-0238">DNA-binding</keyword>
<organism evidence="5 6">
    <name type="scientific">Roseinatronobacter alkalisoli</name>
    <dbReference type="NCBI Taxonomy" id="3028235"/>
    <lineage>
        <taxon>Bacteria</taxon>
        <taxon>Pseudomonadati</taxon>
        <taxon>Pseudomonadota</taxon>
        <taxon>Alphaproteobacteria</taxon>
        <taxon>Rhodobacterales</taxon>
        <taxon>Paracoccaceae</taxon>
        <taxon>Roseinatronobacter</taxon>
    </lineage>
</organism>
<name>A0ABT5TCP5_9RHOB</name>
<dbReference type="InterPro" id="IPR036388">
    <property type="entry name" value="WH-like_DNA-bd_sf"/>
</dbReference>
<reference evidence="5" key="1">
    <citation type="submission" date="2023-02" db="EMBL/GenBank/DDBJ databases">
        <title>Description of Roseinatronobacter alkalisoli sp. nov., an alkaliphilic bacerium isolated from soda soil.</title>
        <authorList>
            <person name="Wei W."/>
        </authorList>
    </citation>
    <scope>NUCLEOTIDE SEQUENCE</scope>
    <source>
        <strain evidence="5">HJB301</strain>
    </source>
</reference>
<dbReference type="EMBL" id="JAQZSM010000018">
    <property type="protein sequence ID" value="MDD7972739.1"/>
    <property type="molecule type" value="Genomic_DNA"/>
</dbReference>
<dbReference type="InterPro" id="IPR028978">
    <property type="entry name" value="Chorismate_lyase_/UTRA_dom_sf"/>
</dbReference>
<dbReference type="SUPFAM" id="SSF46785">
    <property type="entry name" value="Winged helix' DNA-binding domain"/>
    <property type="match status" value="1"/>
</dbReference>
<evidence type="ECO:0000313" key="6">
    <source>
        <dbReference type="Proteomes" id="UP001431784"/>
    </source>
</evidence>
<feature type="domain" description="HTH gntR-type" evidence="4">
    <location>
        <begin position="7"/>
        <end position="75"/>
    </location>
</feature>
<dbReference type="InterPro" id="IPR000524">
    <property type="entry name" value="Tscrpt_reg_HTH_GntR"/>
</dbReference>
<dbReference type="SUPFAM" id="SSF64288">
    <property type="entry name" value="Chorismate lyase-like"/>
    <property type="match status" value="1"/>
</dbReference>
<dbReference type="Pfam" id="PF07702">
    <property type="entry name" value="UTRA"/>
    <property type="match status" value="1"/>
</dbReference>
<dbReference type="InterPro" id="IPR050679">
    <property type="entry name" value="Bact_HTH_transcr_reg"/>
</dbReference>
<evidence type="ECO:0000256" key="2">
    <source>
        <dbReference type="ARBA" id="ARBA00023125"/>
    </source>
</evidence>
<evidence type="ECO:0000259" key="4">
    <source>
        <dbReference type="PROSITE" id="PS50949"/>
    </source>
</evidence>
<evidence type="ECO:0000256" key="1">
    <source>
        <dbReference type="ARBA" id="ARBA00023015"/>
    </source>
</evidence>
<dbReference type="PANTHER" id="PTHR44846:SF1">
    <property type="entry name" value="MANNOSYL-D-GLYCERATE TRANSPORT_METABOLISM SYSTEM REPRESSOR MNGR-RELATED"/>
    <property type="match status" value="1"/>
</dbReference>
<keyword evidence="3" id="KW-0804">Transcription</keyword>
<gene>
    <name evidence="5" type="ORF">PUT78_16715</name>
</gene>
<proteinExistence type="predicted"/>
<evidence type="ECO:0000313" key="5">
    <source>
        <dbReference type="EMBL" id="MDD7972739.1"/>
    </source>
</evidence>
<dbReference type="InterPro" id="IPR036390">
    <property type="entry name" value="WH_DNA-bd_sf"/>
</dbReference>
<dbReference type="SMART" id="SM00345">
    <property type="entry name" value="HTH_GNTR"/>
    <property type="match status" value="1"/>
</dbReference>
<protein>
    <submittedName>
        <fullName evidence="5">GntR family transcriptional regulator</fullName>
    </submittedName>
</protein>
<dbReference type="Proteomes" id="UP001431784">
    <property type="component" value="Unassembled WGS sequence"/>
</dbReference>
<comment type="caution">
    <text evidence="5">The sequence shown here is derived from an EMBL/GenBank/DDBJ whole genome shotgun (WGS) entry which is preliminary data.</text>
</comment>